<evidence type="ECO:0000259" key="12">
    <source>
        <dbReference type="PROSITE" id="PS50011"/>
    </source>
</evidence>
<evidence type="ECO:0000256" key="3">
    <source>
        <dbReference type="ARBA" id="ARBA00022777"/>
    </source>
</evidence>
<proteinExistence type="inferred from homology"/>
<dbReference type="GO" id="GO:0002009">
    <property type="term" value="P:morphogenesis of an epithelium"/>
    <property type="evidence" value="ECO:0007669"/>
    <property type="project" value="UniProtKB-ARBA"/>
</dbReference>
<feature type="domain" description="Protein kinase" evidence="12">
    <location>
        <begin position="478"/>
        <end position="737"/>
    </location>
</feature>
<reference evidence="13" key="1">
    <citation type="journal article" date="2020" name="J Insects Food Feed">
        <title>The yellow mealworm (Tenebrio molitor) genome: a resource for the emerging insects as food and feed industry.</title>
        <authorList>
            <person name="Eriksson T."/>
            <person name="Andere A."/>
            <person name="Kelstrup H."/>
            <person name="Emery V."/>
            <person name="Picard C."/>
        </authorList>
    </citation>
    <scope>NUCLEOTIDE SEQUENCE</scope>
    <source>
        <strain evidence="13">Stoneville</strain>
        <tissue evidence="13">Whole head</tissue>
    </source>
</reference>
<evidence type="ECO:0000256" key="4">
    <source>
        <dbReference type="ARBA" id="ARBA00022840"/>
    </source>
</evidence>
<dbReference type="InterPro" id="IPR017441">
    <property type="entry name" value="Protein_kinase_ATP_BS"/>
</dbReference>
<organism evidence="13 14">
    <name type="scientific">Tenebrio molitor</name>
    <name type="common">Yellow mealworm beetle</name>
    <dbReference type="NCBI Taxonomy" id="7067"/>
    <lineage>
        <taxon>Eukaryota</taxon>
        <taxon>Metazoa</taxon>
        <taxon>Ecdysozoa</taxon>
        <taxon>Arthropoda</taxon>
        <taxon>Hexapoda</taxon>
        <taxon>Insecta</taxon>
        <taxon>Pterygota</taxon>
        <taxon>Neoptera</taxon>
        <taxon>Endopterygota</taxon>
        <taxon>Coleoptera</taxon>
        <taxon>Polyphaga</taxon>
        <taxon>Cucujiformia</taxon>
        <taxon>Tenebrionidae</taxon>
        <taxon>Tenebrio</taxon>
    </lineage>
</organism>
<feature type="domain" description="SH2" evidence="11">
    <location>
        <begin position="9"/>
        <end position="104"/>
    </location>
</feature>
<comment type="catalytic activity">
    <reaction evidence="6 10">
        <text>L-tyrosyl-[protein] + ATP = O-phospho-L-tyrosyl-[protein] + ADP + H(+)</text>
        <dbReference type="Rhea" id="RHEA:10596"/>
        <dbReference type="Rhea" id="RHEA-COMP:10136"/>
        <dbReference type="Rhea" id="RHEA-COMP:20101"/>
        <dbReference type="ChEBI" id="CHEBI:15378"/>
        <dbReference type="ChEBI" id="CHEBI:30616"/>
        <dbReference type="ChEBI" id="CHEBI:46858"/>
        <dbReference type="ChEBI" id="CHEBI:61978"/>
        <dbReference type="ChEBI" id="CHEBI:456216"/>
        <dbReference type="EC" id="2.7.10.2"/>
    </reaction>
</comment>
<dbReference type="PROSITE" id="PS50011">
    <property type="entry name" value="PROTEIN_KINASE_DOM"/>
    <property type="match status" value="1"/>
</dbReference>
<dbReference type="SMART" id="SM00252">
    <property type="entry name" value="SH2"/>
    <property type="match status" value="2"/>
</dbReference>
<dbReference type="PROSITE" id="PS50297">
    <property type="entry name" value="ANK_REP_REGION"/>
    <property type="match status" value="3"/>
</dbReference>
<dbReference type="InterPro" id="IPR020635">
    <property type="entry name" value="Tyr_kinase_cat_dom"/>
</dbReference>
<dbReference type="InterPro" id="IPR011009">
    <property type="entry name" value="Kinase-like_dom_sf"/>
</dbReference>
<gene>
    <name evidence="13" type="ORF">GEV33_004580</name>
</gene>
<keyword evidence="14" id="KW-1185">Reference proteome</keyword>
<dbReference type="PROSITE" id="PS50088">
    <property type="entry name" value="ANK_REPEAT"/>
    <property type="match status" value="3"/>
</dbReference>
<dbReference type="InterPro" id="IPR000980">
    <property type="entry name" value="SH2"/>
</dbReference>
<dbReference type="PROSITE" id="PS50001">
    <property type="entry name" value="SH2"/>
    <property type="match status" value="2"/>
</dbReference>
<dbReference type="InterPro" id="IPR000719">
    <property type="entry name" value="Prot_kinase_dom"/>
</dbReference>
<feature type="repeat" description="ANK" evidence="7">
    <location>
        <begin position="150"/>
        <end position="182"/>
    </location>
</feature>
<keyword evidence="4 9" id="KW-0067">ATP-binding</keyword>
<dbReference type="Proteomes" id="UP000719412">
    <property type="component" value="Unassembled WGS sequence"/>
</dbReference>
<dbReference type="Gene3D" id="3.30.505.10">
    <property type="entry name" value="SH2 domain"/>
    <property type="match status" value="2"/>
</dbReference>
<evidence type="ECO:0000256" key="2">
    <source>
        <dbReference type="ARBA" id="ARBA00022741"/>
    </source>
</evidence>
<feature type="domain" description="SH2" evidence="11">
    <location>
        <begin position="286"/>
        <end position="402"/>
    </location>
</feature>
<dbReference type="Pfam" id="PF00017">
    <property type="entry name" value="SH2"/>
    <property type="match status" value="2"/>
</dbReference>
<evidence type="ECO:0000256" key="6">
    <source>
        <dbReference type="ARBA" id="ARBA00051245"/>
    </source>
</evidence>
<evidence type="ECO:0000256" key="5">
    <source>
        <dbReference type="ARBA" id="ARBA00023137"/>
    </source>
</evidence>
<dbReference type="FunFam" id="1.10.510.10:FF:000521">
    <property type="entry name" value="Tyrosine-protein kinase pr2"/>
    <property type="match status" value="1"/>
</dbReference>
<sequence length="755" mass="86455">MYKDEDIFWYHGKLSREAAENILKEEGRPNGSFLVRESNSSSGDFVLSVRHNNDVSHFQIRRHTEDAFFSIDESTKIHGLESLIEHYINTKGVLSEALSLTIPVRGDPPPDNSRRHGRTNLLHRATSQGNYTIVSELLKTGYRHEAKNQNGQTAVHLASMNGKDDILRKLIEYGAGVNLRDTAGYTPLHYACQNNYSSTVRLLVQVGNANIQSRNTETGAVPLHEAASRGHKEVVKELLSLNAPVNPRDKDHQLPSHLARKNGFIECAEILEHYQCPAPKTHRSQWYHGTLDRHEAETIIKQFSTKDGTFLVRWSERNKEPVLTLISESLFYNYIISKKASGHKFLQIDLSSCIRFTKKNSKFCRDDYLFIDNGPYLESLEHIVEYYSFIPDGLPTVLQSPVPPKPKPPLPEFSTIPRHKKKNLAVKPPQDILNMSESLTLKSFPSQFQNITFTTNFSNNNNYMTNENEEDYISVQRLKMGNVIGEGEFGSVYQGTYVKKNGDEIDVAIKTLRNEQIETNREAFLSEASVMKKLNHHCVVKLFGLSSLGRSILMVQELVSLGSMLHYIILHKDLINPNYEFKIWAAQIACGMNYLEEQRFIHRDLAARNILLASQHQAKISDFGLSRALGNDHEYYRAMQGGKWPLKWYAPESYNYGTFSHKSDVWSFGVTIWEMYSFGEVPYGELKGSDAIKIIEEGDRLKQPEACPDQIYELMRRCWRYDAEERPTFKELLHSFSLDSDYMNIRELLPETNLA</sequence>
<evidence type="ECO:0000256" key="7">
    <source>
        <dbReference type="PROSITE-ProRule" id="PRU00023"/>
    </source>
</evidence>
<dbReference type="Pfam" id="PF12796">
    <property type="entry name" value="Ank_2"/>
    <property type="match status" value="1"/>
</dbReference>
<keyword evidence="5 10" id="KW-0829">Tyrosine-protein kinase</keyword>
<accession>A0A8J6LFJ2</accession>
<evidence type="ECO:0000256" key="9">
    <source>
        <dbReference type="PROSITE-ProRule" id="PRU10141"/>
    </source>
</evidence>
<dbReference type="EMBL" id="JABDTM020018179">
    <property type="protein sequence ID" value="KAH0818212.1"/>
    <property type="molecule type" value="Genomic_DNA"/>
</dbReference>
<keyword evidence="8" id="KW-0727">SH2 domain</keyword>
<dbReference type="PROSITE" id="PS00107">
    <property type="entry name" value="PROTEIN_KINASE_ATP"/>
    <property type="match status" value="1"/>
</dbReference>
<dbReference type="PANTHER" id="PTHR24418">
    <property type="entry name" value="TYROSINE-PROTEIN KINASE"/>
    <property type="match status" value="1"/>
</dbReference>
<feature type="binding site" evidence="9">
    <location>
        <position position="510"/>
    </location>
    <ligand>
        <name>ATP</name>
        <dbReference type="ChEBI" id="CHEBI:30616"/>
    </ligand>
</feature>
<dbReference type="InterPro" id="IPR008266">
    <property type="entry name" value="Tyr_kinase_AS"/>
</dbReference>
<keyword evidence="1 10" id="KW-0808">Transferase</keyword>
<dbReference type="Pfam" id="PF07714">
    <property type="entry name" value="PK_Tyr_Ser-Thr"/>
    <property type="match status" value="1"/>
</dbReference>
<dbReference type="InterPro" id="IPR002110">
    <property type="entry name" value="Ankyrin_rpt"/>
</dbReference>
<dbReference type="SUPFAM" id="SSF55550">
    <property type="entry name" value="SH2 domain"/>
    <property type="match status" value="2"/>
</dbReference>
<dbReference type="PRINTS" id="PR00401">
    <property type="entry name" value="SH2DOMAIN"/>
</dbReference>
<dbReference type="InterPro" id="IPR036770">
    <property type="entry name" value="Ankyrin_rpt-contain_sf"/>
</dbReference>
<dbReference type="InterPro" id="IPR036860">
    <property type="entry name" value="SH2_dom_sf"/>
</dbReference>
<dbReference type="SMART" id="SM00219">
    <property type="entry name" value="TyrKc"/>
    <property type="match status" value="1"/>
</dbReference>
<dbReference type="InterPro" id="IPR050198">
    <property type="entry name" value="Non-receptor_tyrosine_kinases"/>
</dbReference>
<dbReference type="Gene3D" id="1.25.40.20">
    <property type="entry name" value="Ankyrin repeat-containing domain"/>
    <property type="match status" value="2"/>
</dbReference>
<dbReference type="Pfam" id="PF00023">
    <property type="entry name" value="Ank"/>
    <property type="match status" value="1"/>
</dbReference>
<evidence type="ECO:0000313" key="14">
    <source>
        <dbReference type="Proteomes" id="UP000719412"/>
    </source>
</evidence>
<dbReference type="Gene3D" id="3.30.200.20">
    <property type="entry name" value="Phosphorylase Kinase, domain 1"/>
    <property type="match status" value="1"/>
</dbReference>
<dbReference type="PROSITE" id="PS00109">
    <property type="entry name" value="PROTEIN_KINASE_TYR"/>
    <property type="match status" value="1"/>
</dbReference>
<dbReference type="GO" id="GO:0004715">
    <property type="term" value="F:non-membrane spanning protein tyrosine kinase activity"/>
    <property type="evidence" value="ECO:0007669"/>
    <property type="project" value="UniProtKB-EC"/>
</dbReference>
<evidence type="ECO:0000259" key="11">
    <source>
        <dbReference type="PROSITE" id="PS50001"/>
    </source>
</evidence>
<feature type="repeat" description="ANK" evidence="7">
    <location>
        <begin position="218"/>
        <end position="250"/>
    </location>
</feature>
<dbReference type="InterPro" id="IPR001245">
    <property type="entry name" value="Ser-Thr/Tyr_kinase_cat_dom"/>
</dbReference>
<dbReference type="GO" id="GO:0005524">
    <property type="term" value="F:ATP binding"/>
    <property type="evidence" value="ECO:0007669"/>
    <property type="project" value="UniProtKB-UniRule"/>
</dbReference>
<dbReference type="SUPFAM" id="SSF56112">
    <property type="entry name" value="Protein kinase-like (PK-like)"/>
    <property type="match status" value="1"/>
</dbReference>
<dbReference type="SUPFAM" id="SSF48403">
    <property type="entry name" value="Ankyrin repeat"/>
    <property type="match status" value="1"/>
</dbReference>
<dbReference type="PRINTS" id="PR00109">
    <property type="entry name" value="TYRKINASE"/>
</dbReference>
<dbReference type="AlphaFoldDB" id="A0A8J6LFJ2"/>
<comment type="similarity">
    <text evidence="10">Belongs to the protein kinase superfamily. Tyr protein kinase family.</text>
</comment>
<dbReference type="EC" id="2.7.10.2" evidence="10"/>
<reference evidence="13" key="2">
    <citation type="submission" date="2021-08" db="EMBL/GenBank/DDBJ databases">
        <authorList>
            <person name="Eriksson T."/>
        </authorList>
    </citation>
    <scope>NUCLEOTIDE SEQUENCE</scope>
    <source>
        <strain evidence="13">Stoneville</strain>
        <tissue evidence="13">Whole head</tissue>
    </source>
</reference>
<evidence type="ECO:0000313" key="13">
    <source>
        <dbReference type="EMBL" id="KAH0818212.1"/>
    </source>
</evidence>
<evidence type="ECO:0000256" key="10">
    <source>
        <dbReference type="RuleBase" id="RU362096"/>
    </source>
</evidence>
<comment type="caution">
    <text evidence="13">The sequence shown here is derived from an EMBL/GenBank/DDBJ whole genome shotgun (WGS) entry which is preliminary data.</text>
</comment>
<keyword evidence="2 9" id="KW-0547">Nucleotide-binding</keyword>
<evidence type="ECO:0000256" key="1">
    <source>
        <dbReference type="ARBA" id="ARBA00022679"/>
    </source>
</evidence>
<dbReference type="Gene3D" id="1.10.510.10">
    <property type="entry name" value="Transferase(Phosphotransferase) domain 1"/>
    <property type="match status" value="1"/>
</dbReference>
<keyword evidence="7" id="KW-0040">ANK repeat</keyword>
<dbReference type="SMART" id="SM00248">
    <property type="entry name" value="ANK"/>
    <property type="match status" value="4"/>
</dbReference>
<feature type="repeat" description="ANK" evidence="7">
    <location>
        <begin position="183"/>
        <end position="207"/>
    </location>
</feature>
<evidence type="ECO:0000256" key="8">
    <source>
        <dbReference type="PROSITE-ProRule" id="PRU00191"/>
    </source>
</evidence>
<protein>
    <recommendedName>
        <fullName evidence="10">Tyrosine-protein kinase</fullName>
        <ecNumber evidence="10">2.7.10.2</ecNumber>
    </recommendedName>
</protein>
<keyword evidence="3 10" id="KW-0418">Kinase</keyword>
<name>A0A8J6LFJ2_TENMO</name>